<dbReference type="SUPFAM" id="SSF52540">
    <property type="entry name" value="P-loop containing nucleoside triphosphate hydrolases"/>
    <property type="match status" value="1"/>
</dbReference>
<protein>
    <recommendedName>
        <fullName evidence="1">DNA 3'-5' helicase II</fullName>
    </recommendedName>
</protein>
<dbReference type="InterPro" id="IPR027785">
    <property type="entry name" value="UvrD-like_helicase_C"/>
</dbReference>
<feature type="domain" description="UvrD-like helicase C-terminal" evidence="3">
    <location>
        <begin position="582"/>
        <end position="629"/>
    </location>
</feature>
<sequence>MPPTVSVVIGTNDKPVASLDLANYFSHPQGIDGQLMIGYPIIGTPDGRHAIDAILVTPQKGIVAIDLIEGGDPGDYDARQDDAANRLEARLKTYRDLMRRRDMLIPIHTISYAPGVHDVGRFAIPGYSLVNRESLQAELDRLEWPTADQRVYEIAVSAIQSISSIRASRTKRVIVRDDSRGARLKRLEDSIATLDNRQGKAVLETVEGVQRIRGLAGSGKTIVLALKAAYLHAQHPDWRIAVTFNTRSLKGQFRRLINNFCIEQGEEPNWGQLRILNAWGAPGGDERDGIYHDFCRSHSIDYYDFSSAKNTFGMEKVFAGACEHALAQVRDRKPLYDVILIDEAQDFPSSFLRLCYEALGDEKRLVYAYDELQSLSSESLPPPEEIFGRTADGSPRVRFENGNDTSSRRDIILNKCYRNSRPVLVTAHALGFGIYRTPAKDGDTGLVQMFDQPHLWEEIGYRRRDGDLHDGAHVTLSRTEESSPAFLENHSPPDDLVQFIKVDNVGEQAEWLAQAIKNNLEQDELRHDDIVVINPDPTSTRREVGPIRRRLLDMGIQTHTAGVDTDPDIFFQSDNDSITFTGIFRAKGNEAGMVYIINAQDCNSSAWNLSTIRNRLFTAITRSKAWVRVLGYGPGMQQLIDEFERVKQHNFELSFVYPTKDQREKLKIVHRDVTPADQKRFEARQRALADALNDMDQGRLHFDDLDPAVQAQLQNLWARKQ</sequence>
<dbReference type="GO" id="GO:0033202">
    <property type="term" value="C:DNA helicase complex"/>
    <property type="evidence" value="ECO:0007669"/>
    <property type="project" value="TreeGrafter"/>
</dbReference>
<dbReference type="GO" id="GO:0005524">
    <property type="term" value="F:ATP binding"/>
    <property type="evidence" value="ECO:0007669"/>
    <property type="project" value="InterPro"/>
</dbReference>
<feature type="region of interest" description="Disordered" evidence="2">
    <location>
        <begin position="379"/>
        <end position="401"/>
    </location>
</feature>
<gene>
    <name evidence="4" type="ORF">WM40_08785</name>
</gene>
<reference evidence="4 5" key="1">
    <citation type="submission" date="2015-03" db="EMBL/GenBank/DDBJ databases">
        <title>Draft Genome Sequence of Burkholderia andropogonis type strain ICMP2807, isolated from Sorghum bicolor.</title>
        <authorList>
            <person name="Lopes-Santos L."/>
            <person name="Castro D.B."/>
            <person name="Ottoboni L.M."/>
            <person name="Park D."/>
            <person name="Weirc B.S."/>
            <person name="Destefano S.A."/>
        </authorList>
    </citation>
    <scope>NUCLEOTIDE SEQUENCE [LARGE SCALE GENOMIC DNA]</scope>
    <source>
        <strain evidence="4 5">ICMP2807</strain>
    </source>
</reference>
<dbReference type="PANTHER" id="PTHR11070:SF2">
    <property type="entry name" value="ATP-DEPENDENT DNA HELICASE SRS2"/>
    <property type="match status" value="1"/>
</dbReference>
<keyword evidence="4" id="KW-0347">Helicase</keyword>
<dbReference type="RefSeq" id="WP_046152697.1">
    <property type="nucleotide sequence ID" value="NZ_CADFGU010000001.1"/>
</dbReference>
<dbReference type="Gene3D" id="3.40.50.300">
    <property type="entry name" value="P-loop containing nucleotide triphosphate hydrolases"/>
    <property type="match status" value="2"/>
</dbReference>
<dbReference type="Proteomes" id="UP000033618">
    <property type="component" value="Unassembled WGS sequence"/>
</dbReference>
<comment type="caution">
    <text evidence="4">The sequence shown here is derived from an EMBL/GenBank/DDBJ whole genome shotgun (WGS) entry which is preliminary data.</text>
</comment>
<proteinExistence type="predicted"/>
<evidence type="ECO:0000256" key="2">
    <source>
        <dbReference type="SAM" id="MobiDB-lite"/>
    </source>
</evidence>
<dbReference type="AlphaFoldDB" id="A0A0F5K2L6"/>
<accession>A0A0F5K2L6</accession>
<dbReference type="GO" id="GO:0005829">
    <property type="term" value="C:cytosol"/>
    <property type="evidence" value="ECO:0007669"/>
    <property type="project" value="TreeGrafter"/>
</dbReference>
<name>A0A0F5K2L6_9BURK</name>
<dbReference type="STRING" id="28092.WM40_08785"/>
<keyword evidence="5" id="KW-1185">Reference proteome</keyword>
<dbReference type="Pfam" id="PF13538">
    <property type="entry name" value="UvrD_C_2"/>
    <property type="match status" value="1"/>
</dbReference>
<dbReference type="OrthoDB" id="7066673at2"/>
<evidence type="ECO:0000259" key="3">
    <source>
        <dbReference type="Pfam" id="PF13538"/>
    </source>
</evidence>
<dbReference type="InterPro" id="IPR000212">
    <property type="entry name" value="DNA_helicase_UvrD/REP"/>
</dbReference>
<dbReference type="PANTHER" id="PTHR11070">
    <property type="entry name" value="UVRD / RECB / PCRA DNA HELICASE FAMILY MEMBER"/>
    <property type="match status" value="1"/>
</dbReference>
<keyword evidence="4" id="KW-0067">ATP-binding</keyword>
<keyword evidence="4" id="KW-0378">Hydrolase</keyword>
<dbReference type="EMBL" id="LAQU01000007">
    <property type="protein sequence ID" value="KKB63792.1"/>
    <property type="molecule type" value="Genomic_DNA"/>
</dbReference>
<keyword evidence="4" id="KW-0547">Nucleotide-binding</keyword>
<dbReference type="InterPro" id="IPR027417">
    <property type="entry name" value="P-loop_NTPase"/>
</dbReference>
<organism evidence="4 5">
    <name type="scientific">Robbsia andropogonis</name>
    <dbReference type="NCBI Taxonomy" id="28092"/>
    <lineage>
        <taxon>Bacteria</taxon>
        <taxon>Pseudomonadati</taxon>
        <taxon>Pseudomonadota</taxon>
        <taxon>Betaproteobacteria</taxon>
        <taxon>Burkholderiales</taxon>
        <taxon>Burkholderiaceae</taxon>
        <taxon>Robbsia</taxon>
    </lineage>
</organism>
<dbReference type="GO" id="GO:0000725">
    <property type="term" value="P:recombinational repair"/>
    <property type="evidence" value="ECO:0007669"/>
    <property type="project" value="TreeGrafter"/>
</dbReference>
<evidence type="ECO:0000313" key="5">
    <source>
        <dbReference type="Proteomes" id="UP000033618"/>
    </source>
</evidence>
<dbReference type="GO" id="GO:0003677">
    <property type="term" value="F:DNA binding"/>
    <property type="evidence" value="ECO:0007669"/>
    <property type="project" value="InterPro"/>
</dbReference>
<evidence type="ECO:0000313" key="4">
    <source>
        <dbReference type="EMBL" id="KKB63792.1"/>
    </source>
</evidence>
<dbReference type="PATRIC" id="fig|28092.6.peg.2074"/>
<dbReference type="GO" id="GO:0043138">
    <property type="term" value="F:3'-5' DNA helicase activity"/>
    <property type="evidence" value="ECO:0007669"/>
    <property type="project" value="TreeGrafter"/>
</dbReference>
<evidence type="ECO:0000256" key="1">
    <source>
        <dbReference type="ARBA" id="ARBA00034923"/>
    </source>
</evidence>